<dbReference type="Gene3D" id="3.40.1710.10">
    <property type="entry name" value="abc type-2 transporter like domain"/>
    <property type="match status" value="1"/>
</dbReference>
<evidence type="ECO:0000313" key="9">
    <source>
        <dbReference type="Proteomes" id="UP000642284"/>
    </source>
</evidence>
<dbReference type="Pfam" id="PF12698">
    <property type="entry name" value="ABC2_membrane_3"/>
    <property type="match status" value="1"/>
</dbReference>
<comment type="caution">
    <text evidence="8">The sequence shown here is derived from an EMBL/GenBank/DDBJ whole genome shotgun (WGS) entry which is preliminary data.</text>
</comment>
<dbReference type="RefSeq" id="WP_187814320.1">
    <property type="nucleotide sequence ID" value="NZ_JACTVJ010000006.1"/>
</dbReference>
<evidence type="ECO:0000256" key="3">
    <source>
        <dbReference type="ARBA" id="ARBA00022692"/>
    </source>
</evidence>
<protein>
    <submittedName>
        <fullName evidence="8">ABC transporter permease</fullName>
    </submittedName>
</protein>
<organism evidence="8 9">
    <name type="scientific">Streptomyces polyasparticus</name>
    <dbReference type="NCBI Taxonomy" id="2767826"/>
    <lineage>
        <taxon>Bacteria</taxon>
        <taxon>Bacillati</taxon>
        <taxon>Actinomycetota</taxon>
        <taxon>Actinomycetes</taxon>
        <taxon>Kitasatosporales</taxon>
        <taxon>Streptomycetaceae</taxon>
        <taxon>Streptomyces</taxon>
    </lineage>
</organism>
<dbReference type="PANTHER" id="PTHR30294">
    <property type="entry name" value="MEMBRANE COMPONENT OF ABC TRANSPORTER YHHJ-RELATED"/>
    <property type="match status" value="1"/>
</dbReference>
<proteinExistence type="predicted"/>
<keyword evidence="3 6" id="KW-0812">Transmembrane</keyword>
<feature type="transmembrane region" description="Helical" evidence="6">
    <location>
        <begin position="21"/>
        <end position="41"/>
    </location>
</feature>
<evidence type="ECO:0000256" key="4">
    <source>
        <dbReference type="ARBA" id="ARBA00022989"/>
    </source>
</evidence>
<feature type="transmembrane region" description="Helical" evidence="6">
    <location>
        <begin position="363"/>
        <end position="385"/>
    </location>
</feature>
<evidence type="ECO:0000256" key="1">
    <source>
        <dbReference type="ARBA" id="ARBA00004651"/>
    </source>
</evidence>
<dbReference type="EMBL" id="JACTVJ010000006">
    <property type="protein sequence ID" value="MBC9713889.1"/>
    <property type="molecule type" value="Genomic_DNA"/>
</dbReference>
<evidence type="ECO:0000256" key="2">
    <source>
        <dbReference type="ARBA" id="ARBA00022475"/>
    </source>
</evidence>
<feature type="transmembrane region" description="Helical" evidence="6">
    <location>
        <begin position="198"/>
        <end position="220"/>
    </location>
</feature>
<feature type="transmembrane region" description="Helical" evidence="6">
    <location>
        <begin position="250"/>
        <end position="270"/>
    </location>
</feature>
<name>A0ABR7SG98_9ACTN</name>
<dbReference type="InterPro" id="IPR013525">
    <property type="entry name" value="ABC2_TM"/>
</dbReference>
<gene>
    <name evidence="8" type="ORF">H9Y04_15065</name>
</gene>
<keyword evidence="4 6" id="KW-1133">Transmembrane helix</keyword>
<dbReference type="InterPro" id="IPR051449">
    <property type="entry name" value="ABC-2_transporter_component"/>
</dbReference>
<dbReference type="PANTHER" id="PTHR30294:SF38">
    <property type="entry name" value="TRANSPORT PERMEASE PROTEIN"/>
    <property type="match status" value="1"/>
</dbReference>
<dbReference type="Proteomes" id="UP000642284">
    <property type="component" value="Unassembled WGS sequence"/>
</dbReference>
<keyword evidence="9" id="KW-1185">Reference proteome</keyword>
<reference evidence="8 9" key="1">
    <citation type="submission" date="2020-08" db="EMBL/GenBank/DDBJ databases">
        <title>Genemic of Streptomyces polyaspartic.</title>
        <authorList>
            <person name="Liu W."/>
        </authorList>
    </citation>
    <scope>NUCLEOTIDE SEQUENCE [LARGE SCALE GENOMIC DNA]</scope>
    <source>
        <strain evidence="8 9">TRM66268-LWL</strain>
    </source>
</reference>
<feature type="transmembrane region" description="Helical" evidence="6">
    <location>
        <begin position="312"/>
        <end position="334"/>
    </location>
</feature>
<sequence>MRTVLAIAAKDLRQRLRDRSAWVIVFVAPLLISGLMALSFADSADFSAKVGVVDLDRGPAAAGLAQVMKSPELARTVQVVAYESEAAARRAVDDGKAAQVVIVVPEGFTAAVGGSGRPQPVAVLENADYPLQAQLARAVTESYVAQVNAARLSVGTAVAAGAPASSAPQLAAKAALLRMPEQVRPQGLPDDPLKVISYFGPSMGMFFVLFSIGFGARGYFAEQRQGTLDRIAAAPVGRGALLLGKSLSTFVYSLAGLGTVLIASWAAFGARWADPVAVAALCVGMSVAVVCLTALVIVVARTERQAEGLSSIVVFALVLLGGNFVFAAAGPPILRRLALYTPNGWALRGFTDLGTGVRGLPAVGVPLLAIAAFSACVAAVTVLLLRLRRTG</sequence>
<feature type="domain" description="ABC-2 type transporter transmembrane" evidence="7">
    <location>
        <begin position="20"/>
        <end position="382"/>
    </location>
</feature>
<comment type="subcellular location">
    <subcellularLocation>
        <location evidence="1">Cell membrane</location>
        <topology evidence="1">Multi-pass membrane protein</topology>
    </subcellularLocation>
</comment>
<evidence type="ECO:0000259" key="7">
    <source>
        <dbReference type="Pfam" id="PF12698"/>
    </source>
</evidence>
<accession>A0ABR7SG98</accession>
<feature type="transmembrane region" description="Helical" evidence="6">
    <location>
        <begin position="276"/>
        <end position="300"/>
    </location>
</feature>
<evidence type="ECO:0000313" key="8">
    <source>
        <dbReference type="EMBL" id="MBC9713889.1"/>
    </source>
</evidence>
<keyword evidence="2" id="KW-1003">Cell membrane</keyword>
<evidence type="ECO:0000256" key="6">
    <source>
        <dbReference type="SAM" id="Phobius"/>
    </source>
</evidence>
<evidence type="ECO:0000256" key="5">
    <source>
        <dbReference type="ARBA" id="ARBA00023136"/>
    </source>
</evidence>
<keyword evidence="5 6" id="KW-0472">Membrane</keyword>